<dbReference type="Pfam" id="PF12804">
    <property type="entry name" value="NTP_transf_3"/>
    <property type="match status" value="1"/>
</dbReference>
<keyword evidence="3 8" id="KW-0479">Metal-binding</keyword>
<feature type="binding site" evidence="8">
    <location>
        <position position="67"/>
    </location>
    <ligand>
        <name>GTP</name>
        <dbReference type="ChEBI" id="CHEBI:37565"/>
    </ligand>
</feature>
<keyword evidence="5 8" id="KW-0460">Magnesium</keyword>
<protein>
    <recommendedName>
        <fullName evidence="8">Probable molybdenum cofactor guanylyltransferase</fullName>
        <shortName evidence="8">MoCo guanylyltransferase</shortName>
        <ecNumber evidence="8">2.7.7.77</ecNumber>
    </recommendedName>
    <alternativeName>
        <fullName evidence="8">GTP:molybdopterin guanylyltransferase</fullName>
    </alternativeName>
    <alternativeName>
        <fullName evidence="8">Mo-MPT guanylyltransferase</fullName>
    </alternativeName>
    <alternativeName>
        <fullName evidence="8">Molybdopterin guanylyltransferase</fullName>
    </alternativeName>
    <alternativeName>
        <fullName evidence="8">Molybdopterin-guanine dinucleotide synthase</fullName>
        <shortName evidence="8">MGD synthase</shortName>
    </alternativeName>
</protein>
<dbReference type="PANTHER" id="PTHR19136:SF81">
    <property type="entry name" value="MOLYBDENUM COFACTOR GUANYLYLTRANSFERASE"/>
    <property type="match status" value="1"/>
</dbReference>
<dbReference type="SUPFAM" id="SSF53448">
    <property type="entry name" value="Nucleotide-diphospho-sugar transferases"/>
    <property type="match status" value="1"/>
</dbReference>
<comment type="cofactor">
    <cofactor evidence="8">
        <name>Mg(2+)</name>
        <dbReference type="ChEBI" id="CHEBI:18420"/>
    </cofactor>
</comment>
<comment type="caution">
    <text evidence="10">The sequence shown here is derived from an EMBL/GenBank/DDBJ whole genome shotgun (WGS) entry which is preliminary data.</text>
</comment>
<dbReference type="AlphaFoldDB" id="A0A2T2X803"/>
<dbReference type="GO" id="GO:0005737">
    <property type="term" value="C:cytoplasm"/>
    <property type="evidence" value="ECO:0007669"/>
    <property type="project" value="UniProtKB-SubCell"/>
</dbReference>
<keyword evidence="1 8" id="KW-0963">Cytoplasm</keyword>
<feature type="domain" description="MobA-like NTP transferase" evidence="9">
    <location>
        <begin position="7"/>
        <end position="154"/>
    </location>
</feature>
<name>A0A2T2X803_9FIRM</name>
<comment type="catalytic activity">
    <reaction evidence="8">
        <text>Mo-molybdopterin + GTP + H(+) = Mo-molybdopterin guanine dinucleotide + diphosphate</text>
        <dbReference type="Rhea" id="RHEA:34243"/>
        <dbReference type="ChEBI" id="CHEBI:15378"/>
        <dbReference type="ChEBI" id="CHEBI:33019"/>
        <dbReference type="ChEBI" id="CHEBI:37565"/>
        <dbReference type="ChEBI" id="CHEBI:71302"/>
        <dbReference type="ChEBI" id="CHEBI:71310"/>
        <dbReference type="EC" id="2.7.7.77"/>
    </reaction>
</comment>
<keyword evidence="2 8" id="KW-0808">Transferase</keyword>
<reference evidence="10 11" key="1">
    <citation type="journal article" date="2014" name="BMC Genomics">
        <title>Comparison of environmental and isolate Sulfobacillus genomes reveals diverse carbon, sulfur, nitrogen, and hydrogen metabolisms.</title>
        <authorList>
            <person name="Justice N.B."/>
            <person name="Norman A."/>
            <person name="Brown C.T."/>
            <person name="Singh A."/>
            <person name="Thomas B.C."/>
            <person name="Banfield J.F."/>
        </authorList>
    </citation>
    <scope>NUCLEOTIDE SEQUENCE [LARGE SCALE GENOMIC DNA]</scope>
    <source>
        <strain evidence="10">AMDSBA1</strain>
    </source>
</reference>
<dbReference type="Proteomes" id="UP000242699">
    <property type="component" value="Unassembled WGS sequence"/>
</dbReference>
<evidence type="ECO:0000256" key="1">
    <source>
        <dbReference type="ARBA" id="ARBA00022490"/>
    </source>
</evidence>
<dbReference type="Gene3D" id="3.90.550.10">
    <property type="entry name" value="Spore Coat Polysaccharide Biosynthesis Protein SpsA, Chain A"/>
    <property type="match status" value="1"/>
</dbReference>
<proteinExistence type="inferred from homology"/>
<evidence type="ECO:0000313" key="11">
    <source>
        <dbReference type="Proteomes" id="UP000242699"/>
    </source>
</evidence>
<evidence type="ECO:0000256" key="8">
    <source>
        <dbReference type="HAMAP-Rule" id="MF_00316"/>
    </source>
</evidence>
<dbReference type="InterPro" id="IPR013482">
    <property type="entry name" value="Molybde_CF_guanTrfase"/>
</dbReference>
<evidence type="ECO:0000256" key="7">
    <source>
        <dbReference type="ARBA" id="ARBA00023150"/>
    </source>
</evidence>
<comment type="caution">
    <text evidence="8">Lacks conserved residue(s) required for the propagation of feature annotation.</text>
</comment>
<dbReference type="GO" id="GO:0006777">
    <property type="term" value="P:Mo-molybdopterin cofactor biosynthetic process"/>
    <property type="evidence" value="ECO:0007669"/>
    <property type="project" value="UniProtKB-KW"/>
</dbReference>
<evidence type="ECO:0000256" key="5">
    <source>
        <dbReference type="ARBA" id="ARBA00022842"/>
    </source>
</evidence>
<feature type="binding site" evidence="8">
    <location>
        <position position="96"/>
    </location>
    <ligand>
        <name>GTP</name>
        <dbReference type="ChEBI" id="CHEBI:37565"/>
    </ligand>
</feature>
<evidence type="ECO:0000256" key="2">
    <source>
        <dbReference type="ARBA" id="ARBA00022679"/>
    </source>
</evidence>
<keyword evidence="7 8" id="KW-0501">Molybdenum cofactor biosynthesis</keyword>
<dbReference type="HAMAP" id="MF_00316">
    <property type="entry name" value="MobA"/>
    <property type="match status" value="1"/>
</dbReference>
<comment type="function">
    <text evidence="8">Transfers a GMP moiety from GTP to Mo-molybdopterin (Mo-MPT) cofactor (Moco or molybdenum cofactor) to form Mo-molybdopterin guanine dinucleotide (Mo-MGD) cofactor.</text>
</comment>
<dbReference type="GO" id="GO:0061603">
    <property type="term" value="F:molybdenum cofactor guanylyltransferase activity"/>
    <property type="evidence" value="ECO:0007669"/>
    <property type="project" value="UniProtKB-EC"/>
</dbReference>
<organism evidence="10 11">
    <name type="scientific">Sulfobacillus benefaciens</name>
    <dbReference type="NCBI Taxonomy" id="453960"/>
    <lineage>
        <taxon>Bacteria</taxon>
        <taxon>Bacillati</taxon>
        <taxon>Bacillota</taxon>
        <taxon>Clostridia</taxon>
        <taxon>Eubacteriales</taxon>
        <taxon>Clostridiales Family XVII. Incertae Sedis</taxon>
        <taxon>Sulfobacillus</taxon>
    </lineage>
</organism>
<keyword evidence="6 8" id="KW-0342">GTP-binding</keyword>
<accession>A0A2T2X803</accession>
<keyword evidence="4 8" id="KW-0547">Nucleotide-binding</keyword>
<feature type="binding site" evidence="8">
    <location>
        <begin position="10"/>
        <end position="12"/>
    </location>
    <ligand>
        <name>GTP</name>
        <dbReference type="ChEBI" id="CHEBI:37565"/>
    </ligand>
</feature>
<dbReference type="GO" id="GO:0046872">
    <property type="term" value="F:metal ion binding"/>
    <property type="evidence" value="ECO:0007669"/>
    <property type="project" value="UniProtKB-KW"/>
</dbReference>
<dbReference type="InterPro" id="IPR029044">
    <property type="entry name" value="Nucleotide-diphossugar_trans"/>
</dbReference>
<dbReference type="CDD" id="cd02503">
    <property type="entry name" value="MobA"/>
    <property type="match status" value="1"/>
</dbReference>
<dbReference type="EMBL" id="PXYT01000009">
    <property type="protein sequence ID" value="PSR30586.1"/>
    <property type="molecule type" value="Genomic_DNA"/>
</dbReference>
<gene>
    <name evidence="8" type="primary">mobA</name>
    <name evidence="10" type="ORF">C7B43_05775</name>
</gene>
<comment type="domain">
    <text evidence="8">The N-terminal domain determines nucleotide recognition and specific binding, while the C-terminal domain determines the specific binding to the target protein.</text>
</comment>
<feature type="binding site" evidence="8">
    <location>
        <position position="96"/>
    </location>
    <ligand>
        <name>Mg(2+)</name>
        <dbReference type="ChEBI" id="CHEBI:18420"/>
    </ligand>
</feature>
<evidence type="ECO:0000256" key="3">
    <source>
        <dbReference type="ARBA" id="ARBA00022723"/>
    </source>
</evidence>
<comment type="subcellular location">
    <subcellularLocation>
        <location evidence="8">Cytoplasm</location>
    </subcellularLocation>
</comment>
<dbReference type="EC" id="2.7.7.77" evidence="8"/>
<sequence length="194" mass="22060">MQSVIDGLILAGGRSSRMGKDKSRMVLQDGITLIERAEKVLKRVVNGSLWISRSWDYHSAGPYDLCDDEPYSGPLSGIERAMRVSQADYLAVMAVDLPSLPLDFYSWLLSELPPQVDALLPRSNEHSQPLAGFWALALLPDLHRYRREGGRKVDQFLASHRVKWIHVPNDWLTNINTPDDWHSWIEESRPDKGL</sequence>
<dbReference type="InterPro" id="IPR025877">
    <property type="entry name" value="MobA-like_NTP_Trfase"/>
</dbReference>
<evidence type="ECO:0000256" key="6">
    <source>
        <dbReference type="ARBA" id="ARBA00023134"/>
    </source>
</evidence>
<evidence type="ECO:0000256" key="4">
    <source>
        <dbReference type="ARBA" id="ARBA00022741"/>
    </source>
</evidence>
<feature type="binding site" evidence="8">
    <location>
        <position position="22"/>
    </location>
    <ligand>
        <name>GTP</name>
        <dbReference type="ChEBI" id="CHEBI:37565"/>
    </ligand>
</feature>
<evidence type="ECO:0000259" key="9">
    <source>
        <dbReference type="Pfam" id="PF12804"/>
    </source>
</evidence>
<dbReference type="GO" id="GO:0005525">
    <property type="term" value="F:GTP binding"/>
    <property type="evidence" value="ECO:0007669"/>
    <property type="project" value="UniProtKB-UniRule"/>
</dbReference>
<evidence type="ECO:0000313" key="10">
    <source>
        <dbReference type="EMBL" id="PSR30586.1"/>
    </source>
</evidence>
<dbReference type="PANTHER" id="PTHR19136">
    <property type="entry name" value="MOLYBDENUM COFACTOR GUANYLYLTRANSFERASE"/>
    <property type="match status" value="1"/>
</dbReference>
<comment type="similarity">
    <text evidence="8">Belongs to the MobA family.</text>
</comment>